<protein>
    <submittedName>
        <fullName evidence="1">Uncharacterized protein</fullName>
    </submittedName>
</protein>
<proteinExistence type="predicted"/>
<comment type="caution">
    <text evidence="1">The sequence shown here is derived from an EMBL/GenBank/DDBJ whole genome shotgun (WGS) entry which is preliminary data.</text>
</comment>
<sequence length="101" mass="11423">MAPFDLGDLKGLADKSAELSKGNNINIESLLNDELIQKFTNFESVQAFLEKCPIDLKNIANLQDLDNNKMDSFVNDYTNFSNWKELLGKVTETFLSGKLKF</sequence>
<dbReference type="OrthoDB" id="3035462at2"/>
<evidence type="ECO:0000313" key="1">
    <source>
        <dbReference type="EMBL" id="PZX03652.1"/>
    </source>
</evidence>
<accession>A0A2W7MET5</accession>
<evidence type="ECO:0000313" key="2">
    <source>
        <dbReference type="Proteomes" id="UP000248646"/>
    </source>
</evidence>
<keyword evidence="2" id="KW-1185">Reference proteome</keyword>
<organism evidence="1 2">
    <name type="scientific">Psychrobacillus insolitus</name>
    <dbReference type="NCBI Taxonomy" id="1461"/>
    <lineage>
        <taxon>Bacteria</taxon>
        <taxon>Bacillati</taxon>
        <taxon>Bacillota</taxon>
        <taxon>Bacilli</taxon>
        <taxon>Bacillales</taxon>
        <taxon>Bacillaceae</taxon>
        <taxon>Psychrobacillus</taxon>
    </lineage>
</organism>
<reference evidence="1 2" key="1">
    <citation type="submission" date="2018-06" db="EMBL/GenBank/DDBJ databases">
        <title>Genomic Encyclopedia of Type Strains, Phase IV (KMG-IV): sequencing the most valuable type-strain genomes for metagenomic binning, comparative biology and taxonomic classification.</title>
        <authorList>
            <person name="Goeker M."/>
        </authorList>
    </citation>
    <scope>NUCLEOTIDE SEQUENCE [LARGE SCALE GENOMIC DNA]</scope>
    <source>
        <strain evidence="1 2">DSM 5</strain>
    </source>
</reference>
<gene>
    <name evidence="1" type="ORF">C7437_10676</name>
</gene>
<dbReference type="AlphaFoldDB" id="A0A2W7MET5"/>
<dbReference type="Proteomes" id="UP000248646">
    <property type="component" value="Unassembled WGS sequence"/>
</dbReference>
<dbReference type="EMBL" id="QKZI01000006">
    <property type="protein sequence ID" value="PZX03652.1"/>
    <property type="molecule type" value="Genomic_DNA"/>
</dbReference>
<dbReference type="RefSeq" id="WP_111440113.1">
    <property type="nucleotide sequence ID" value="NZ_QKZI01000006.1"/>
</dbReference>
<name>A0A2W7MET5_9BACI</name>